<evidence type="ECO:0000313" key="2">
    <source>
        <dbReference type="Proteomes" id="UP001327957"/>
    </source>
</evidence>
<evidence type="ECO:0000313" key="1">
    <source>
        <dbReference type="EMBL" id="KAK6215620.1"/>
    </source>
</evidence>
<protein>
    <submittedName>
        <fullName evidence="1">Uncharacterized protein</fullName>
    </submittedName>
</protein>
<reference evidence="1 2" key="1">
    <citation type="submission" date="2023-04" db="EMBL/GenBank/DDBJ databases">
        <title>Colletotrichum tabacum stain YC1 causing leaf anthracnose on Nicotiana tabacum(L.) cv.</title>
        <authorList>
            <person name="Ji Z."/>
            <person name="Wang M."/>
            <person name="Zhang J."/>
            <person name="Wang N."/>
            <person name="Zhou Z."/>
        </authorList>
    </citation>
    <scope>NUCLEOTIDE SEQUENCE [LARGE SCALE GENOMIC DNA]</scope>
    <source>
        <strain evidence="1 2">YC1</strain>
    </source>
</reference>
<sequence>MKTRLVLQKSDLGILKTVAKDGRAYGLLEGVSISFLNANGLSLLEYDCAAPLDSLGRSASPWHQLPVCEVRVKPGARVDVNGDEYNNDSNDDHDNDEDSVLITSMYVYVL</sequence>
<keyword evidence="2" id="KW-1185">Reference proteome</keyword>
<name>A0AAV9TA79_9PEZI</name>
<dbReference type="AlphaFoldDB" id="A0AAV9TA79"/>
<gene>
    <name evidence="1" type="ORF">QIS74_08639</name>
</gene>
<dbReference type="EMBL" id="JASAOK010000043">
    <property type="protein sequence ID" value="KAK6215620.1"/>
    <property type="molecule type" value="Genomic_DNA"/>
</dbReference>
<proteinExistence type="predicted"/>
<dbReference type="Proteomes" id="UP001327957">
    <property type="component" value="Unassembled WGS sequence"/>
</dbReference>
<organism evidence="1 2">
    <name type="scientific">Colletotrichum tabaci</name>
    <dbReference type="NCBI Taxonomy" id="1209068"/>
    <lineage>
        <taxon>Eukaryota</taxon>
        <taxon>Fungi</taxon>
        <taxon>Dikarya</taxon>
        <taxon>Ascomycota</taxon>
        <taxon>Pezizomycotina</taxon>
        <taxon>Sordariomycetes</taxon>
        <taxon>Hypocreomycetidae</taxon>
        <taxon>Glomerellales</taxon>
        <taxon>Glomerellaceae</taxon>
        <taxon>Colletotrichum</taxon>
        <taxon>Colletotrichum destructivum species complex</taxon>
    </lineage>
</organism>
<accession>A0AAV9TA79</accession>
<comment type="caution">
    <text evidence="1">The sequence shown here is derived from an EMBL/GenBank/DDBJ whole genome shotgun (WGS) entry which is preliminary data.</text>
</comment>